<sequence>MYRRTHVLPFFSKPITQGYTAQLPQSSLRRNVQWRRCFDANREVRKLYTPDAQRYEEWYKSTYEIDDLSDGCAASGAASNKKLDDTRNLSEITDVLELRAIEDDLELHSQQFSHSTLAR</sequence>
<reference evidence="1" key="1">
    <citation type="journal article" date="2012" name="Proc. Natl. Acad. Sci. U.S.A.">
        <title>Antigenic diversity is generated by distinct evolutionary mechanisms in African trypanosome species.</title>
        <authorList>
            <person name="Jackson A.P."/>
            <person name="Berry A."/>
            <person name="Aslett M."/>
            <person name="Allison H.C."/>
            <person name="Burton P."/>
            <person name="Vavrova-Anderson J."/>
            <person name="Brown R."/>
            <person name="Browne H."/>
            <person name="Corton N."/>
            <person name="Hauser H."/>
            <person name="Gamble J."/>
            <person name="Gilderthorp R."/>
            <person name="Marcello L."/>
            <person name="McQuillan J."/>
            <person name="Otto T.D."/>
            <person name="Quail M.A."/>
            <person name="Sanders M.J."/>
            <person name="van Tonder A."/>
            <person name="Ginger M.L."/>
            <person name="Field M.C."/>
            <person name="Barry J.D."/>
            <person name="Hertz-Fowler C."/>
            <person name="Berriman M."/>
        </authorList>
    </citation>
    <scope>NUCLEOTIDE SEQUENCE</scope>
    <source>
        <strain evidence="1">Y486</strain>
    </source>
</reference>
<gene>
    <name evidence="1" type="ORF">TVY486_0702580</name>
</gene>
<protein>
    <submittedName>
        <fullName evidence="1">Uncharacterized protein</fullName>
    </submittedName>
</protein>
<evidence type="ECO:0000313" key="1">
    <source>
        <dbReference type="EMBL" id="CCC48924.1"/>
    </source>
</evidence>
<dbReference type="OMA" id="ERYNTWY"/>
<accession>G0TY79</accession>
<name>G0TY79_TRYVY</name>
<dbReference type="EMBL" id="HE573023">
    <property type="protein sequence ID" value="CCC48924.1"/>
    <property type="molecule type" value="Genomic_DNA"/>
</dbReference>
<dbReference type="AlphaFoldDB" id="G0TY79"/>
<dbReference type="VEuPathDB" id="TriTrypDB:TvY486_0702580"/>
<proteinExistence type="predicted"/>
<organism evidence="1">
    <name type="scientific">Trypanosoma vivax (strain Y486)</name>
    <dbReference type="NCBI Taxonomy" id="1055687"/>
    <lineage>
        <taxon>Eukaryota</taxon>
        <taxon>Discoba</taxon>
        <taxon>Euglenozoa</taxon>
        <taxon>Kinetoplastea</taxon>
        <taxon>Metakinetoplastina</taxon>
        <taxon>Trypanosomatida</taxon>
        <taxon>Trypanosomatidae</taxon>
        <taxon>Trypanosoma</taxon>
        <taxon>Duttonella</taxon>
    </lineage>
</organism>